<dbReference type="CDD" id="cd00093">
    <property type="entry name" value="HTH_XRE"/>
    <property type="match status" value="1"/>
</dbReference>
<dbReference type="Gene3D" id="1.10.260.40">
    <property type="entry name" value="lambda repressor-like DNA-binding domains"/>
    <property type="match status" value="1"/>
</dbReference>
<reference evidence="2" key="2">
    <citation type="submission" date="2015-07" db="EMBL/GenBank/DDBJ databases">
        <title>Plasmids, circular viruses and viroids from rat gut.</title>
        <authorList>
            <person name="Jorgensen T.J."/>
            <person name="Hansen M.A."/>
            <person name="Xu Z."/>
            <person name="Tabak M.A."/>
            <person name="Sorensen S.J."/>
            <person name="Hansen L.H."/>
        </authorList>
    </citation>
    <scope>NUCLEOTIDE SEQUENCE</scope>
    <source>
        <strain evidence="2">RGRH1824</strain>
    </source>
</reference>
<dbReference type="SUPFAM" id="SSF47413">
    <property type="entry name" value="lambda repressor-like DNA-binding domains"/>
    <property type="match status" value="1"/>
</dbReference>
<reference evidence="2" key="1">
    <citation type="submission" date="2015-06" db="EMBL/GenBank/DDBJ databases">
        <authorList>
            <person name="Joergensen T."/>
        </authorList>
    </citation>
    <scope>NUCLEOTIDE SEQUENCE</scope>
    <source>
        <strain evidence="2">RGRH1824</strain>
    </source>
</reference>
<feature type="domain" description="HTH cro/C1-type" evidence="1">
    <location>
        <begin position="16"/>
        <end position="72"/>
    </location>
</feature>
<name>A0A0H5Q7T3_9ZZZZ</name>
<dbReference type="AlphaFoldDB" id="A0A0H5Q7T3"/>
<organism evidence="2">
    <name type="scientific">uncultured prokaryote</name>
    <dbReference type="NCBI Taxonomy" id="198431"/>
    <lineage>
        <taxon>unclassified sequences</taxon>
        <taxon>environmental samples</taxon>
    </lineage>
</organism>
<proteinExistence type="predicted"/>
<accession>A0A0H5Q7T3</accession>
<dbReference type="InterPro" id="IPR010982">
    <property type="entry name" value="Lambda_DNA-bd_dom_sf"/>
</dbReference>
<evidence type="ECO:0000259" key="1">
    <source>
        <dbReference type="PROSITE" id="PS50943"/>
    </source>
</evidence>
<dbReference type="Pfam" id="PF01381">
    <property type="entry name" value="HTH_3"/>
    <property type="match status" value="1"/>
</dbReference>
<protein>
    <recommendedName>
        <fullName evidence="1">HTH cro/C1-type domain-containing protein</fullName>
    </recommendedName>
</protein>
<dbReference type="PROSITE" id="PS50943">
    <property type="entry name" value="HTH_CROC1"/>
    <property type="match status" value="1"/>
</dbReference>
<dbReference type="EMBL" id="LN854323">
    <property type="protein sequence ID" value="CRY98066.1"/>
    <property type="molecule type" value="Genomic_DNA"/>
</dbReference>
<sequence length="189" mass="21135">MPRKPVEINPECGRRLKSILKKHGFTQAGLADKIGYKPQHISHVIQGKKRLTPDMARGIVEKVFPNVLVDYLLCKTDFETIADKEAHSKKVWEENFKAGLLYDKAFRLFIDGIEALCGYGLHSQGTDLLIGDYIAVSDSTGKKVGAIPQESFQKLQSEVENYASYLIQRIIKDEMVPMPGKGKEGIENG</sequence>
<dbReference type="SMART" id="SM00530">
    <property type="entry name" value="HTH_XRE"/>
    <property type="match status" value="1"/>
</dbReference>
<dbReference type="GO" id="GO:0003677">
    <property type="term" value="F:DNA binding"/>
    <property type="evidence" value="ECO:0007669"/>
    <property type="project" value="InterPro"/>
</dbReference>
<dbReference type="InterPro" id="IPR001387">
    <property type="entry name" value="Cro/C1-type_HTH"/>
</dbReference>
<evidence type="ECO:0000313" key="2">
    <source>
        <dbReference type="EMBL" id="CRY98066.1"/>
    </source>
</evidence>